<organism evidence="2 3">
    <name type="scientific">Argiope bruennichi</name>
    <name type="common">Wasp spider</name>
    <name type="synonym">Aranea bruennichi</name>
    <dbReference type="NCBI Taxonomy" id="94029"/>
    <lineage>
        <taxon>Eukaryota</taxon>
        <taxon>Metazoa</taxon>
        <taxon>Ecdysozoa</taxon>
        <taxon>Arthropoda</taxon>
        <taxon>Chelicerata</taxon>
        <taxon>Arachnida</taxon>
        <taxon>Araneae</taxon>
        <taxon>Araneomorphae</taxon>
        <taxon>Entelegynae</taxon>
        <taxon>Araneoidea</taxon>
        <taxon>Araneidae</taxon>
        <taxon>Argiope</taxon>
    </lineage>
</organism>
<evidence type="ECO:0000313" key="2">
    <source>
        <dbReference type="EMBL" id="KAF8785915.1"/>
    </source>
</evidence>
<name>A0A8T0F6Q1_ARGBR</name>
<proteinExistence type="predicted"/>
<protein>
    <submittedName>
        <fullName evidence="2">Uncharacterized protein</fullName>
    </submittedName>
</protein>
<feature type="region of interest" description="Disordered" evidence="1">
    <location>
        <begin position="78"/>
        <end position="102"/>
    </location>
</feature>
<sequence>MHGFTESTNSVLPLEDGREEISSVSRAADCCMGVEISRAGCTGLETGPADSCFGRAGCTGLETGLAGPCFGQAEETNAVGKDDNRGNLNHQKKNQSWKTESLQSVKIKQKPIINYRLQACMNF</sequence>
<keyword evidence="3" id="KW-1185">Reference proteome</keyword>
<gene>
    <name evidence="2" type="ORF">HNY73_011403</name>
</gene>
<evidence type="ECO:0000313" key="3">
    <source>
        <dbReference type="Proteomes" id="UP000807504"/>
    </source>
</evidence>
<dbReference type="AlphaFoldDB" id="A0A8T0F6Q1"/>
<accession>A0A8T0F6Q1</accession>
<evidence type="ECO:0000256" key="1">
    <source>
        <dbReference type="SAM" id="MobiDB-lite"/>
    </source>
</evidence>
<dbReference type="Proteomes" id="UP000807504">
    <property type="component" value="Unassembled WGS sequence"/>
</dbReference>
<reference evidence="2" key="1">
    <citation type="journal article" date="2020" name="bioRxiv">
        <title>Chromosome-level reference genome of the European wasp spider Argiope bruennichi: a resource for studies on range expansion and evolutionary adaptation.</title>
        <authorList>
            <person name="Sheffer M.M."/>
            <person name="Hoppe A."/>
            <person name="Krehenwinkel H."/>
            <person name="Uhl G."/>
            <person name="Kuss A.W."/>
            <person name="Jensen L."/>
            <person name="Jensen C."/>
            <person name="Gillespie R.G."/>
            <person name="Hoff K.J."/>
            <person name="Prost S."/>
        </authorList>
    </citation>
    <scope>NUCLEOTIDE SEQUENCE</scope>
</reference>
<reference evidence="2" key="2">
    <citation type="submission" date="2020-06" db="EMBL/GenBank/DDBJ databases">
        <authorList>
            <person name="Sheffer M."/>
        </authorList>
    </citation>
    <scope>NUCLEOTIDE SEQUENCE</scope>
</reference>
<comment type="caution">
    <text evidence="2">The sequence shown here is derived from an EMBL/GenBank/DDBJ whole genome shotgun (WGS) entry which is preliminary data.</text>
</comment>
<dbReference type="EMBL" id="JABXBU010000030">
    <property type="protein sequence ID" value="KAF8785915.1"/>
    <property type="molecule type" value="Genomic_DNA"/>
</dbReference>